<protein>
    <recommendedName>
        <fullName evidence="4">EF-hand domain-containing protein</fullName>
    </recommendedName>
</protein>
<dbReference type="RefSeq" id="XP_044551689.1">
    <property type="nucleotide sequence ID" value="XM_044688726.1"/>
</dbReference>
<evidence type="ECO:0000313" key="2">
    <source>
        <dbReference type="EMBL" id="KAG2387697.1"/>
    </source>
</evidence>
<feature type="region of interest" description="Disordered" evidence="1">
    <location>
        <begin position="1"/>
        <end position="104"/>
    </location>
</feature>
<evidence type="ECO:0008006" key="4">
    <source>
        <dbReference type="Google" id="ProtNLM"/>
    </source>
</evidence>
<feature type="compositionally biased region" description="Polar residues" evidence="1">
    <location>
        <begin position="68"/>
        <end position="87"/>
    </location>
</feature>
<proteinExistence type="predicted"/>
<name>A0AA88GRU2_NAELO</name>
<feature type="compositionally biased region" description="Polar residues" evidence="1">
    <location>
        <begin position="321"/>
        <end position="334"/>
    </location>
</feature>
<feature type="region of interest" description="Disordered" evidence="1">
    <location>
        <begin position="318"/>
        <end position="341"/>
    </location>
</feature>
<feature type="compositionally biased region" description="Low complexity" evidence="1">
    <location>
        <begin position="57"/>
        <end position="67"/>
    </location>
</feature>
<dbReference type="Proteomes" id="UP000816034">
    <property type="component" value="Unassembled WGS sequence"/>
</dbReference>
<organism evidence="2 3">
    <name type="scientific">Naegleria lovaniensis</name>
    <name type="common">Amoeba</name>
    <dbReference type="NCBI Taxonomy" id="51637"/>
    <lineage>
        <taxon>Eukaryota</taxon>
        <taxon>Discoba</taxon>
        <taxon>Heterolobosea</taxon>
        <taxon>Tetramitia</taxon>
        <taxon>Eutetramitia</taxon>
        <taxon>Vahlkampfiidae</taxon>
        <taxon>Naegleria</taxon>
    </lineage>
</organism>
<feature type="compositionally biased region" description="Low complexity" evidence="1">
    <location>
        <begin position="24"/>
        <end position="47"/>
    </location>
</feature>
<comment type="caution">
    <text evidence="2">The sequence shown here is derived from an EMBL/GenBank/DDBJ whole genome shotgun (WGS) entry which is preliminary data.</text>
</comment>
<feature type="compositionally biased region" description="Polar residues" evidence="1">
    <location>
        <begin position="1"/>
        <end position="18"/>
    </location>
</feature>
<sequence length="359" mass="40093">MSTTQSSVKRSSMKTRSVSAPKPANVASSTTTTTNANSTPSSNISSSRQDSGKQTTSSNRGSRSSHSVKPSNPTNTCSSKATPNTTITSSNSYSLTATNTTSSTATTTATINSSSLAQNFRSKSPSFNFTVSKIQTYERVYQRVLQQKQQKNKQQPHHSFKTLNIYSDLALCLRLCGASPTTDHLMLHYNQHLKHSDESFTFGDFLDFLSKQYELERDTEYKDIFVQYFVLNSYGEKMLSINCLKELLFESGLDPLTDAEEFDRFVKYVLGDDYQKQVDLFKKKQLKKKQQESIQQPTSLAAALGSIVLTENGVEFVNPGSEESQPQSNVQQNEDSNDNQEEKLELFISLEKFLDLVKA</sequence>
<accession>A0AA88GRU2</accession>
<evidence type="ECO:0000313" key="3">
    <source>
        <dbReference type="Proteomes" id="UP000816034"/>
    </source>
</evidence>
<keyword evidence="3" id="KW-1185">Reference proteome</keyword>
<gene>
    <name evidence="2" type="ORF">C9374_001291</name>
</gene>
<reference evidence="2 3" key="1">
    <citation type="journal article" date="2018" name="BMC Genomics">
        <title>The genome of Naegleria lovaniensis, the basis for a comparative approach to unravel pathogenicity factors of the human pathogenic amoeba N. fowleri.</title>
        <authorList>
            <person name="Liechti N."/>
            <person name="Schurch N."/>
            <person name="Bruggmann R."/>
            <person name="Wittwer M."/>
        </authorList>
    </citation>
    <scope>NUCLEOTIDE SEQUENCE [LARGE SCALE GENOMIC DNA]</scope>
    <source>
        <strain evidence="2 3">ATCC 30569</strain>
    </source>
</reference>
<feature type="compositionally biased region" description="Low complexity" evidence="1">
    <location>
        <begin position="88"/>
        <end position="104"/>
    </location>
</feature>
<evidence type="ECO:0000256" key="1">
    <source>
        <dbReference type="SAM" id="MobiDB-lite"/>
    </source>
</evidence>
<dbReference type="EMBL" id="PYSW02000012">
    <property type="protein sequence ID" value="KAG2387697.1"/>
    <property type="molecule type" value="Genomic_DNA"/>
</dbReference>
<dbReference type="GeneID" id="68093747"/>
<dbReference type="AlphaFoldDB" id="A0AA88GRU2"/>